<dbReference type="Proteomes" id="UP000001640">
    <property type="component" value="Chromosome 4"/>
</dbReference>
<evidence type="ECO:0008006" key="6">
    <source>
        <dbReference type="Google" id="ProtNLM"/>
    </source>
</evidence>
<evidence type="ECO:0000313" key="5">
    <source>
        <dbReference type="Proteomes" id="UP000001640"/>
    </source>
</evidence>
<name>G0VEI9_NAUCA</name>
<organism evidence="4 5">
    <name type="scientific">Naumovozyma castellii</name>
    <name type="common">Yeast</name>
    <name type="synonym">Saccharomyces castellii</name>
    <dbReference type="NCBI Taxonomy" id="27288"/>
    <lineage>
        <taxon>Eukaryota</taxon>
        <taxon>Fungi</taxon>
        <taxon>Dikarya</taxon>
        <taxon>Ascomycota</taxon>
        <taxon>Saccharomycotina</taxon>
        <taxon>Saccharomycetes</taxon>
        <taxon>Saccharomycetales</taxon>
        <taxon>Saccharomycetaceae</taxon>
        <taxon>Naumovozyma</taxon>
    </lineage>
</organism>
<keyword evidence="2" id="KW-0689">Ribosomal protein</keyword>
<dbReference type="Gene3D" id="2.30.30.790">
    <property type="match status" value="1"/>
</dbReference>
<dbReference type="AlphaFoldDB" id="G0VEI9"/>
<dbReference type="HOGENOM" id="CLU_076387_2_0_1"/>
<dbReference type="STRING" id="1064592.G0VEI9"/>
<dbReference type="InParanoid" id="G0VEI9"/>
<dbReference type="FunCoup" id="G0VEI9">
    <property type="interactions" value="332"/>
</dbReference>
<dbReference type="EMBL" id="HE576755">
    <property type="protein sequence ID" value="CCC69980.1"/>
    <property type="molecule type" value="Genomic_DNA"/>
</dbReference>
<dbReference type="OMA" id="TYVELRV"/>
<reference key="2">
    <citation type="submission" date="2011-08" db="EMBL/GenBank/DDBJ databases">
        <title>Genome sequence of Naumovozyma castellii.</title>
        <authorList>
            <person name="Gordon J.L."/>
            <person name="Armisen D."/>
            <person name="Proux-Wera E."/>
            <person name="OhEigeartaigh S.S."/>
            <person name="Byrne K.P."/>
            <person name="Wolfe K.H."/>
        </authorList>
    </citation>
    <scope>NUCLEOTIDE SEQUENCE</scope>
    <source>
        <strain>Type strain:CBS 4309</strain>
    </source>
</reference>
<dbReference type="Pfam" id="PF01245">
    <property type="entry name" value="Ribosomal_L19"/>
    <property type="match status" value="1"/>
</dbReference>
<dbReference type="GO" id="GO:0003735">
    <property type="term" value="F:structural constituent of ribosome"/>
    <property type="evidence" value="ECO:0007669"/>
    <property type="project" value="EnsemblFungi"/>
</dbReference>
<dbReference type="InterPro" id="IPR038657">
    <property type="entry name" value="Ribosomal_bL19_sf"/>
</dbReference>
<dbReference type="PANTHER" id="PTHR15680">
    <property type="entry name" value="RIBOSOMAL PROTEIN L19"/>
    <property type="match status" value="1"/>
</dbReference>
<evidence type="ECO:0000256" key="2">
    <source>
        <dbReference type="ARBA" id="ARBA00022980"/>
    </source>
</evidence>
<keyword evidence="3" id="KW-0687">Ribonucleoprotein</keyword>
<dbReference type="SUPFAM" id="SSF50104">
    <property type="entry name" value="Translation proteins SH3-like domain"/>
    <property type="match status" value="1"/>
</dbReference>
<sequence>MLRSLLSISIPSRCYQKVAASSGKRIPIYPPVDQASTLKTGTLLNKLADIEVDTRLDPLGWRRKLLQKGPKESVSSGDIVRVVYDSKKCSNDNFVGYVISVDRKKYDQDASLLLRNQIAKTYVELRVPVFSPLVERIDLLRKNNGKRKRNKHYYIRGTKLDVPDLEAGMRKKK</sequence>
<dbReference type="OrthoDB" id="432645at2759"/>
<reference evidence="4 5" key="1">
    <citation type="journal article" date="2011" name="Proc. Natl. Acad. Sci. U.S.A.">
        <title>Evolutionary erosion of yeast sex chromosomes by mating-type switching accidents.</title>
        <authorList>
            <person name="Gordon J.L."/>
            <person name="Armisen D."/>
            <person name="Proux-Wera E."/>
            <person name="Oheigeartaigh S.S."/>
            <person name="Byrne K.P."/>
            <person name="Wolfe K.H."/>
        </authorList>
    </citation>
    <scope>NUCLEOTIDE SEQUENCE [LARGE SCALE GENOMIC DNA]</scope>
    <source>
        <strain evidence="5">ATCC 76901 / BCRC 22586 / CBS 4309 / NBRC 1992 / NRRL Y-12630</strain>
    </source>
</reference>
<dbReference type="GO" id="GO:0005762">
    <property type="term" value="C:mitochondrial large ribosomal subunit"/>
    <property type="evidence" value="ECO:0007669"/>
    <property type="project" value="EnsemblFungi"/>
</dbReference>
<dbReference type="InterPro" id="IPR008991">
    <property type="entry name" value="Translation_prot_SH3-like_sf"/>
</dbReference>
<evidence type="ECO:0000256" key="1">
    <source>
        <dbReference type="ARBA" id="ARBA00005781"/>
    </source>
</evidence>
<dbReference type="PANTHER" id="PTHR15680:SF9">
    <property type="entry name" value="LARGE RIBOSOMAL SUBUNIT PROTEIN BL19M"/>
    <property type="match status" value="1"/>
</dbReference>
<gene>
    <name evidence="4" type="primary">NCAS0D03990</name>
    <name evidence="4" type="ordered locus">NCAS_0D03990</name>
</gene>
<accession>G0VEI9</accession>
<dbReference type="KEGG" id="ncs:NCAS_0D03990"/>
<dbReference type="RefSeq" id="XP_003676341.1">
    <property type="nucleotide sequence ID" value="XM_003676293.1"/>
</dbReference>
<dbReference type="InterPro" id="IPR001857">
    <property type="entry name" value="Ribosomal_bL19"/>
</dbReference>
<comment type="similarity">
    <text evidence="1">Belongs to the bacterial ribosomal protein bL19 family.</text>
</comment>
<evidence type="ECO:0000256" key="3">
    <source>
        <dbReference type="ARBA" id="ARBA00023274"/>
    </source>
</evidence>
<dbReference type="eggNOG" id="KOG1698">
    <property type="taxonomic scope" value="Eukaryota"/>
</dbReference>
<evidence type="ECO:0000313" key="4">
    <source>
        <dbReference type="EMBL" id="CCC69980.1"/>
    </source>
</evidence>
<proteinExistence type="inferred from homology"/>
<dbReference type="GeneID" id="96903586"/>
<keyword evidence="5" id="KW-1185">Reference proteome</keyword>
<dbReference type="GO" id="GO:0006412">
    <property type="term" value="P:translation"/>
    <property type="evidence" value="ECO:0007669"/>
    <property type="project" value="InterPro"/>
</dbReference>
<protein>
    <recommendedName>
        <fullName evidence="6">54S ribosomal protein IMG1, mitochondrial</fullName>
    </recommendedName>
</protein>